<name>A0A413IFC2_9BACT</name>
<evidence type="ECO:0000313" key="1">
    <source>
        <dbReference type="EMBL" id="MCG4961673.1"/>
    </source>
</evidence>
<evidence type="ECO:0000313" key="3">
    <source>
        <dbReference type="Proteomes" id="UP000284434"/>
    </source>
</evidence>
<reference evidence="1" key="2">
    <citation type="submission" date="2022-01" db="EMBL/GenBank/DDBJ databases">
        <title>Collection of gut derived symbiotic bacterial strains cultured from healthy donors.</title>
        <authorList>
            <person name="Lin H."/>
            <person name="Kohout C."/>
            <person name="Waligurski E."/>
            <person name="Pamer E.G."/>
        </authorList>
    </citation>
    <scope>NUCLEOTIDE SEQUENCE</scope>
    <source>
        <strain evidence="1">DFI.1.149</strain>
    </source>
</reference>
<comment type="caution">
    <text evidence="2">The sequence shown here is derived from an EMBL/GenBank/DDBJ whole genome shotgun (WGS) entry which is preliminary data.</text>
</comment>
<proteinExistence type="predicted"/>
<gene>
    <name evidence="2" type="ORF">DXA53_02530</name>
    <name evidence="1" type="ORF">L0P03_17780</name>
</gene>
<organism evidence="2 3">
    <name type="scientific">Odoribacter splanchnicus</name>
    <dbReference type="NCBI Taxonomy" id="28118"/>
    <lineage>
        <taxon>Bacteria</taxon>
        <taxon>Pseudomonadati</taxon>
        <taxon>Bacteroidota</taxon>
        <taxon>Bacteroidia</taxon>
        <taxon>Bacteroidales</taxon>
        <taxon>Odoribacteraceae</taxon>
        <taxon>Odoribacter</taxon>
    </lineage>
</organism>
<protein>
    <submittedName>
        <fullName evidence="2">Uncharacterized protein</fullName>
    </submittedName>
</protein>
<dbReference type="EMBL" id="QSCO01000003">
    <property type="protein sequence ID" value="RGY09177.1"/>
    <property type="molecule type" value="Genomic_DNA"/>
</dbReference>
<dbReference type="AlphaFoldDB" id="A0A413IFC2"/>
<evidence type="ECO:0000313" key="2">
    <source>
        <dbReference type="EMBL" id="RGY09177.1"/>
    </source>
</evidence>
<accession>A0A413IFC2</accession>
<dbReference type="RefSeq" id="WP_046403153.1">
    <property type="nucleotide sequence ID" value="NZ_JABWDG010000071.1"/>
</dbReference>
<dbReference type="Proteomes" id="UP001199750">
    <property type="component" value="Unassembled WGS sequence"/>
</dbReference>
<dbReference type="Proteomes" id="UP000284434">
    <property type="component" value="Unassembled WGS sequence"/>
</dbReference>
<reference evidence="2 3" key="1">
    <citation type="submission" date="2018-08" db="EMBL/GenBank/DDBJ databases">
        <title>A genome reference for cultivated species of the human gut microbiota.</title>
        <authorList>
            <person name="Zou Y."/>
            <person name="Xue W."/>
            <person name="Luo G."/>
        </authorList>
    </citation>
    <scope>NUCLEOTIDE SEQUENCE [LARGE SCALE GENOMIC DNA]</scope>
    <source>
        <strain evidence="2 3">OF03-11</strain>
    </source>
</reference>
<sequence>MIDKPSGIKVARFGLDFILQRVCFTAGIMPENNFQSGFCNMISFQVNLELCKMFPVNGEAPVAHEWGEFMQVF</sequence>
<dbReference type="EMBL" id="JAKNDN010000042">
    <property type="protein sequence ID" value="MCG4961673.1"/>
    <property type="molecule type" value="Genomic_DNA"/>
</dbReference>